<dbReference type="GO" id="GO:0016491">
    <property type="term" value="F:oxidoreductase activity"/>
    <property type="evidence" value="ECO:0007669"/>
    <property type="project" value="UniProtKB-KW"/>
</dbReference>
<reference evidence="6" key="1">
    <citation type="submission" date="2017-01" db="EMBL/GenBank/DDBJ databases">
        <authorList>
            <person name="Varghese N."/>
            <person name="Submissions S."/>
        </authorList>
    </citation>
    <scope>NUCLEOTIDE SEQUENCE [LARGE SCALE GENOMIC DNA]</scope>
    <source>
        <strain evidence="6">DSM 19945</strain>
    </source>
</reference>
<feature type="domain" description="GFO/IDH/MocA-like oxidoreductase" evidence="4">
    <location>
        <begin position="132"/>
        <end position="249"/>
    </location>
</feature>
<evidence type="ECO:0000259" key="3">
    <source>
        <dbReference type="Pfam" id="PF01408"/>
    </source>
</evidence>
<dbReference type="PANTHER" id="PTHR22604:SF105">
    <property type="entry name" value="TRANS-1,2-DIHYDROBENZENE-1,2-DIOL DEHYDROGENASE"/>
    <property type="match status" value="1"/>
</dbReference>
<evidence type="ECO:0000259" key="4">
    <source>
        <dbReference type="Pfam" id="PF22725"/>
    </source>
</evidence>
<dbReference type="Proteomes" id="UP000186221">
    <property type="component" value="Unassembled WGS sequence"/>
</dbReference>
<feature type="domain" description="Gfo/Idh/MocA-like oxidoreductase N-terminal" evidence="3">
    <location>
        <begin position="4"/>
        <end position="120"/>
    </location>
</feature>
<dbReference type="GO" id="GO:0000166">
    <property type="term" value="F:nucleotide binding"/>
    <property type="evidence" value="ECO:0007669"/>
    <property type="project" value="InterPro"/>
</dbReference>
<dbReference type="InterPro" id="IPR055170">
    <property type="entry name" value="GFO_IDH_MocA-like_dom"/>
</dbReference>
<dbReference type="Gene3D" id="3.40.50.720">
    <property type="entry name" value="NAD(P)-binding Rossmann-like Domain"/>
    <property type="match status" value="1"/>
</dbReference>
<dbReference type="STRING" id="453582.SAMN05421580_110102"/>
<accession>A0A1N7PLQ8</accession>
<dbReference type="SUPFAM" id="SSF51735">
    <property type="entry name" value="NAD(P)-binding Rossmann-fold domains"/>
    <property type="match status" value="1"/>
</dbReference>
<gene>
    <name evidence="5" type="ORF">SAMN05421580_110102</name>
</gene>
<evidence type="ECO:0000256" key="2">
    <source>
        <dbReference type="ARBA" id="ARBA00023002"/>
    </source>
</evidence>
<organism evidence="5 6">
    <name type="scientific">Rhodobacter aestuarii</name>
    <dbReference type="NCBI Taxonomy" id="453582"/>
    <lineage>
        <taxon>Bacteria</taxon>
        <taxon>Pseudomonadati</taxon>
        <taxon>Pseudomonadota</taxon>
        <taxon>Alphaproteobacteria</taxon>
        <taxon>Rhodobacterales</taxon>
        <taxon>Rhodobacter group</taxon>
        <taxon>Rhodobacter</taxon>
    </lineage>
</organism>
<proteinExistence type="inferred from homology"/>
<keyword evidence="6" id="KW-1185">Reference proteome</keyword>
<evidence type="ECO:0000313" key="6">
    <source>
        <dbReference type="Proteomes" id="UP000186221"/>
    </source>
</evidence>
<dbReference type="Pfam" id="PF01408">
    <property type="entry name" value="GFO_IDH_MocA"/>
    <property type="match status" value="1"/>
</dbReference>
<keyword evidence="2" id="KW-0560">Oxidoreductase</keyword>
<dbReference type="Pfam" id="PF22725">
    <property type="entry name" value="GFO_IDH_MocA_C3"/>
    <property type="match status" value="1"/>
</dbReference>
<dbReference type="RefSeq" id="WP_076485834.1">
    <property type="nucleotide sequence ID" value="NZ_FTOG01000010.1"/>
</dbReference>
<dbReference type="Gene3D" id="3.30.360.10">
    <property type="entry name" value="Dihydrodipicolinate Reductase, domain 2"/>
    <property type="match status" value="1"/>
</dbReference>
<protein>
    <submittedName>
        <fullName evidence="5">Predicted dehydrogenase</fullName>
    </submittedName>
</protein>
<dbReference type="InterPro" id="IPR036291">
    <property type="entry name" value="NAD(P)-bd_dom_sf"/>
</dbReference>
<dbReference type="InterPro" id="IPR000683">
    <property type="entry name" value="Gfo/Idh/MocA-like_OxRdtase_N"/>
</dbReference>
<evidence type="ECO:0000256" key="1">
    <source>
        <dbReference type="ARBA" id="ARBA00010928"/>
    </source>
</evidence>
<sequence length="323" mass="35155">MEPMNWGILGAANFAAEHMGPAIHAAKGARLAALATSSPEKAARFEAFAPGLAVHSNYDALLADPSIEAVYIPLPNTLHIEWGLKALAAGKHVLIEKPLAMTAAEIDRLIAARDASGKFATEAYMIVHHPQWQLVRRWLDEGRIGQLRHADVAFTYDNPDPNNIRNRADVGGGSIPDIGVYAYSSVRFAARAEPVEMSALIKRENGVDTFTQVRGEMAGPGGQFSYAALTATRLFARQEVTFQGESGRITLTAPFNANVFGEAQVHLHTKTTTETHRFPGVNQYVLQVEAFVAHIRDGAPYPWMLEDAQKGQAMIDMVRAGEV</sequence>
<comment type="similarity">
    <text evidence="1">Belongs to the Gfo/Idh/MocA family.</text>
</comment>
<dbReference type="SUPFAM" id="SSF55347">
    <property type="entry name" value="Glyceraldehyde-3-phosphate dehydrogenase-like, C-terminal domain"/>
    <property type="match status" value="1"/>
</dbReference>
<name>A0A1N7PLQ8_9RHOB</name>
<dbReference type="OrthoDB" id="9792935at2"/>
<dbReference type="AlphaFoldDB" id="A0A1N7PLQ8"/>
<dbReference type="PANTHER" id="PTHR22604">
    <property type="entry name" value="OXIDOREDUCTASES"/>
    <property type="match status" value="1"/>
</dbReference>
<dbReference type="InterPro" id="IPR050984">
    <property type="entry name" value="Gfo/Idh/MocA_domain"/>
</dbReference>
<evidence type="ECO:0000313" key="5">
    <source>
        <dbReference type="EMBL" id="SIT11397.1"/>
    </source>
</evidence>
<dbReference type="EMBL" id="FTOG01000010">
    <property type="protein sequence ID" value="SIT11397.1"/>
    <property type="molecule type" value="Genomic_DNA"/>
</dbReference>